<proteinExistence type="predicted"/>
<sequence length="176" mass="19210">MTVEMPGFSWIIPFIISAVFLHGLIKKVRVFEVFVEGAREGFLIAIKLIPYLVGIYVAVGIFRESGAVDLMVKVLHPIVDFFEVPADALFLSIARSLSGPAALGMMLEIFDAHGPDSFMGRLASTLVGSTDTTFYIIAVYFGSVGVRKTRYAIPVGLFADFTSLVASVYIVKKMFG</sequence>
<keyword evidence="1" id="KW-0812">Transmembrane</keyword>
<name>A0A5S5AV17_9FIRM</name>
<organism evidence="3 4">
    <name type="scientific">Thermosediminibacter litoriperuensis</name>
    <dbReference type="NCBI Taxonomy" id="291989"/>
    <lineage>
        <taxon>Bacteria</taxon>
        <taxon>Bacillati</taxon>
        <taxon>Bacillota</taxon>
        <taxon>Clostridia</taxon>
        <taxon>Thermosediminibacterales</taxon>
        <taxon>Thermosediminibacteraceae</taxon>
        <taxon>Thermosediminibacter</taxon>
    </lineage>
</organism>
<evidence type="ECO:0000259" key="2">
    <source>
        <dbReference type="Pfam" id="PF07670"/>
    </source>
</evidence>
<protein>
    <submittedName>
        <fullName evidence="3">Spore maturation protein B</fullName>
    </submittedName>
</protein>
<feature type="transmembrane region" description="Helical" evidence="1">
    <location>
        <begin position="151"/>
        <end position="171"/>
    </location>
</feature>
<dbReference type="GO" id="GO:0005886">
    <property type="term" value="C:plasma membrane"/>
    <property type="evidence" value="ECO:0007669"/>
    <property type="project" value="TreeGrafter"/>
</dbReference>
<reference evidence="3 4" key="1">
    <citation type="submission" date="2019-07" db="EMBL/GenBank/DDBJ databases">
        <title>Genomic Encyclopedia of Type Strains, Phase I: the one thousand microbial genomes (KMG-I) project.</title>
        <authorList>
            <person name="Kyrpides N."/>
        </authorList>
    </citation>
    <scope>NUCLEOTIDE SEQUENCE [LARGE SCALE GENOMIC DNA]</scope>
    <source>
        <strain evidence="3 4">DSM 16647</strain>
    </source>
</reference>
<accession>A0A5S5AV17</accession>
<dbReference type="InterPro" id="IPR052549">
    <property type="entry name" value="SpmB"/>
</dbReference>
<feature type="domain" description="Nucleoside transporter/FeoB GTPase Gate" evidence="2">
    <location>
        <begin position="45"/>
        <end position="145"/>
    </location>
</feature>
<comment type="caution">
    <text evidence="3">The sequence shown here is derived from an EMBL/GenBank/DDBJ whole genome shotgun (WGS) entry which is preliminary data.</text>
</comment>
<dbReference type="AlphaFoldDB" id="A0A5S5AV17"/>
<dbReference type="PANTHER" id="PTHR35793">
    <property type="entry name" value="INNER MEMBRANE PROTEIN YJIG"/>
    <property type="match status" value="1"/>
</dbReference>
<gene>
    <name evidence="3" type="ORF">LZ11_01005</name>
</gene>
<keyword evidence="4" id="KW-1185">Reference proteome</keyword>
<keyword evidence="1" id="KW-0472">Membrane</keyword>
<feature type="transmembrane region" description="Helical" evidence="1">
    <location>
        <begin position="6"/>
        <end position="25"/>
    </location>
</feature>
<evidence type="ECO:0000313" key="4">
    <source>
        <dbReference type="Proteomes" id="UP000322294"/>
    </source>
</evidence>
<dbReference type="Proteomes" id="UP000322294">
    <property type="component" value="Unassembled WGS sequence"/>
</dbReference>
<dbReference type="PANTHER" id="PTHR35793:SF2">
    <property type="entry name" value="INNER MEMBRANE PROTEIN YJIG"/>
    <property type="match status" value="1"/>
</dbReference>
<dbReference type="RefSeq" id="WP_148866789.1">
    <property type="nucleotide sequence ID" value="NZ_VNHO01000008.1"/>
</dbReference>
<keyword evidence="1" id="KW-1133">Transmembrane helix</keyword>
<feature type="transmembrane region" description="Helical" evidence="1">
    <location>
        <begin position="122"/>
        <end position="145"/>
    </location>
</feature>
<feature type="transmembrane region" description="Helical" evidence="1">
    <location>
        <begin position="41"/>
        <end position="62"/>
    </location>
</feature>
<evidence type="ECO:0000313" key="3">
    <source>
        <dbReference type="EMBL" id="TYP56724.1"/>
    </source>
</evidence>
<dbReference type="OrthoDB" id="9805623at2"/>
<evidence type="ECO:0000256" key="1">
    <source>
        <dbReference type="SAM" id="Phobius"/>
    </source>
</evidence>
<dbReference type="EMBL" id="VNHO01000008">
    <property type="protein sequence ID" value="TYP56724.1"/>
    <property type="molecule type" value="Genomic_DNA"/>
</dbReference>
<dbReference type="InterPro" id="IPR011642">
    <property type="entry name" value="Gate_dom"/>
</dbReference>
<dbReference type="Pfam" id="PF07670">
    <property type="entry name" value="Gate"/>
    <property type="match status" value="1"/>
</dbReference>